<dbReference type="PROSITE" id="PS00463">
    <property type="entry name" value="ZN2_CY6_FUNGAL_1"/>
    <property type="match status" value="1"/>
</dbReference>
<dbReference type="OrthoDB" id="3598904at2759"/>
<keyword evidence="3" id="KW-0805">Transcription regulation</keyword>
<accession>A0A6A5RH66</accession>
<keyword evidence="10" id="KW-1185">Reference proteome</keyword>
<gene>
    <name evidence="9" type="ORF">M421DRAFT_93772</name>
</gene>
<dbReference type="GO" id="GO:0000981">
    <property type="term" value="F:DNA-binding transcription factor activity, RNA polymerase II-specific"/>
    <property type="evidence" value="ECO:0007669"/>
    <property type="project" value="InterPro"/>
</dbReference>
<feature type="domain" description="Zn(2)-C6 fungal-type" evidence="8">
    <location>
        <begin position="21"/>
        <end position="49"/>
    </location>
</feature>
<dbReference type="InterPro" id="IPR021858">
    <property type="entry name" value="Fun_TF"/>
</dbReference>
<dbReference type="Gene3D" id="4.10.240.10">
    <property type="entry name" value="Zn(2)-C6 fungal-type DNA-binding domain"/>
    <property type="match status" value="1"/>
</dbReference>
<evidence type="ECO:0000256" key="1">
    <source>
        <dbReference type="ARBA" id="ARBA00022723"/>
    </source>
</evidence>
<dbReference type="PROSITE" id="PS50048">
    <property type="entry name" value="ZN2_CY6_FUNGAL_2"/>
    <property type="match status" value="1"/>
</dbReference>
<dbReference type="PANTHER" id="PTHR36206:SF12">
    <property type="entry name" value="ASPERCRYPTIN BIOSYNTHESIS CLUSTER-SPECIFIC TRANSCRIPTION REGULATOR ATNN-RELATED"/>
    <property type="match status" value="1"/>
</dbReference>
<proteinExistence type="predicted"/>
<evidence type="ECO:0000256" key="5">
    <source>
        <dbReference type="ARBA" id="ARBA00023163"/>
    </source>
</evidence>
<feature type="compositionally biased region" description="Low complexity" evidence="7">
    <location>
        <begin position="60"/>
        <end position="70"/>
    </location>
</feature>
<dbReference type="EMBL" id="ML978975">
    <property type="protein sequence ID" value="KAF1926879.1"/>
    <property type="molecule type" value="Genomic_DNA"/>
</dbReference>
<protein>
    <recommendedName>
        <fullName evidence="8">Zn(2)-C6 fungal-type domain-containing protein</fullName>
    </recommendedName>
</protein>
<dbReference type="AlphaFoldDB" id="A0A6A5RH66"/>
<organism evidence="9 10">
    <name type="scientific">Didymella exigua CBS 183.55</name>
    <dbReference type="NCBI Taxonomy" id="1150837"/>
    <lineage>
        <taxon>Eukaryota</taxon>
        <taxon>Fungi</taxon>
        <taxon>Dikarya</taxon>
        <taxon>Ascomycota</taxon>
        <taxon>Pezizomycotina</taxon>
        <taxon>Dothideomycetes</taxon>
        <taxon>Pleosporomycetidae</taxon>
        <taxon>Pleosporales</taxon>
        <taxon>Pleosporineae</taxon>
        <taxon>Didymellaceae</taxon>
        <taxon>Didymella</taxon>
    </lineage>
</organism>
<sequence length="455" mass="50942">MAATLIARPRTRAYKPKARTGCKRCKIRRVKCDETKPCCKRCTTTGRICDGYDPRFVTPRRSPLTRIPPTSTSPPHPNPSQEVVDFASELRSFNAPSFLLPLLRLDSDDERINLQFYMKHAGPTLARSSNSAFWQRQVLQAAHQHASVQHCIIALGAMHRRFSKSKLTPNDLDLPDPHLKFTLQQSNKAIQQLLRDQIESDDTGVVDNLTAMTCCILFGSMANLQGQQKAALDHLRSEPVDIDTNSPWALFELHCRIETLLKDTLALNRSCVVSPATRDDIEHEHALLVTRFQRISNTLDSLRTIAPSINFPANDSSKTMLLVTDTYHWLRSSVEPLQRHFNIISPLSTISHDPVEHFTNMMPHMKHLLSLTSPSTPVYSAAPGLLFALWRIGTSAPSPCIALRREAVELMAKHSRREGMFDGRLAGCIGRIALALEQSAARRELELGEHVEGSG</sequence>
<feature type="region of interest" description="Disordered" evidence="7">
    <location>
        <begin position="60"/>
        <end position="80"/>
    </location>
</feature>
<keyword evidence="4" id="KW-0238">DNA-binding</keyword>
<dbReference type="Proteomes" id="UP000800082">
    <property type="component" value="Unassembled WGS sequence"/>
</dbReference>
<dbReference type="Pfam" id="PF00172">
    <property type="entry name" value="Zn_clus"/>
    <property type="match status" value="1"/>
</dbReference>
<dbReference type="GO" id="GO:0008270">
    <property type="term" value="F:zinc ion binding"/>
    <property type="evidence" value="ECO:0007669"/>
    <property type="project" value="InterPro"/>
</dbReference>
<evidence type="ECO:0000313" key="10">
    <source>
        <dbReference type="Proteomes" id="UP000800082"/>
    </source>
</evidence>
<evidence type="ECO:0000256" key="4">
    <source>
        <dbReference type="ARBA" id="ARBA00023125"/>
    </source>
</evidence>
<evidence type="ECO:0000256" key="6">
    <source>
        <dbReference type="ARBA" id="ARBA00023242"/>
    </source>
</evidence>
<keyword evidence="2" id="KW-0862">Zinc</keyword>
<keyword evidence="1" id="KW-0479">Metal-binding</keyword>
<keyword evidence="6" id="KW-0539">Nucleus</keyword>
<keyword evidence="5" id="KW-0804">Transcription</keyword>
<dbReference type="InterPro" id="IPR052360">
    <property type="entry name" value="Transcr_Regulatory_Proteins"/>
</dbReference>
<dbReference type="SMART" id="SM00066">
    <property type="entry name" value="GAL4"/>
    <property type="match status" value="1"/>
</dbReference>
<dbReference type="InterPro" id="IPR001138">
    <property type="entry name" value="Zn2Cys6_DnaBD"/>
</dbReference>
<dbReference type="CDD" id="cd00067">
    <property type="entry name" value="GAL4"/>
    <property type="match status" value="1"/>
</dbReference>
<dbReference type="GeneID" id="54355809"/>
<evidence type="ECO:0000259" key="8">
    <source>
        <dbReference type="PROSITE" id="PS50048"/>
    </source>
</evidence>
<dbReference type="RefSeq" id="XP_033447131.1">
    <property type="nucleotide sequence ID" value="XM_033598142.1"/>
</dbReference>
<name>A0A6A5RH66_9PLEO</name>
<evidence type="ECO:0000256" key="7">
    <source>
        <dbReference type="SAM" id="MobiDB-lite"/>
    </source>
</evidence>
<evidence type="ECO:0000313" key="9">
    <source>
        <dbReference type="EMBL" id="KAF1926879.1"/>
    </source>
</evidence>
<dbReference type="InterPro" id="IPR036864">
    <property type="entry name" value="Zn2-C6_fun-type_DNA-bd_sf"/>
</dbReference>
<dbReference type="SUPFAM" id="SSF57701">
    <property type="entry name" value="Zn2/Cys6 DNA-binding domain"/>
    <property type="match status" value="1"/>
</dbReference>
<reference evidence="9" key="1">
    <citation type="journal article" date="2020" name="Stud. Mycol.">
        <title>101 Dothideomycetes genomes: a test case for predicting lifestyles and emergence of pathogens.</title>
        <authorList>
            <person name="Haridas S."/>
            <person name="Albert R."/>
            <person name="Binder M."/>
            <person name="Bloem J."/>
            <person name="Labutti K."/>
            <person name="Salamov A."/>
            <person name="Andreopoulos B."/>
            <person name="Baker S."/>
            <person name="Barry K."/>
            <person name="Bills G."/>
            <person name="Bluhm B."/>
            <person name="Cannon C."/>
            <person name="Castanera R."/>
            <person name="Culley D."/>
            <person name="Daum C."/>
            <person name="Ezra D."/>
            <person name="Gonzalez J."/>
            <person name="Henrissat B."/>
            <person name="Kuo A."/>
            <person name="Liang C."/>
            <person name="Lipzen A."/>
            <person name="Lutzoni F."/>
            <person name="Magnuson J."/>
            <person name="Mondo S."/>
            <person name="Nolan M."/>
            <person name="Ohm R."/>
            <person name="Pangilinan J."/>
            <person name="Park H.-J."/>
            <person name="Ramirez L."/>
            <person name="Alfaro M."/>
            <person name="Sun H."/>
            <person name="Tritt A."/>
            <person name="Yoshinaga Y."/>
            <person name="Zwiers L.-H."/>
            <person name="Turgeon B."/>
            <person name="Goodwin S."/>
            <person name="Spatafora J."/>
            <person name="Crous P."/>
            <person name="Grigoriev I."/>
        </authorList>
    </citation>
    <scope>NUCLEOTIDE SEQUENCE</scope>
    <source>
        <strain evidence="9">CBS 183.55</strain>
    </source>
</reference>
<dbReference type="PANTHER" id="PTHR36206">
    <property type="entry name" value="ASPERCRYPTIN BIOSYNTHESIS CLUSTER-SPECIFIC TRANSCRIPTION REGULATOR ATNN-RELATED"/>
    <property type="match status" value="1"/>
</dbReference>
<evidence type="ECO:0000256" key="2">
    <source>
        <dbReference type="ARBA" id="ARBA00022833"/>
    </source>
</evidence>
<evidence type="ECO:0000256" key="3">
    <source>
        <dbReference type="ARBA" id="ARBA00023015"/>
    </source>
</evidence>
<dbReference type="Pfam" id="PF11951">
    <property type="entry name" value="Fungal_trans_2"/>
    <property type="match status" value="1"/>
</dbReference>
<dbReference type="GO" id="GO:0003677">
    <property type="term" value="F:DNA binding"/>
    <property type="evidence" value="ECO:0007669"/>
    <property type="project" value="UniProtKB-KW"/>
</dbReference>